<dbReference type="Proteomes" id="UP001595914">
    <property type="component" value="Unassembled WGS sequence"/>
</dbReference>
<gene>
    <name evidence="1" type="ORF">ACFO6S_02735</name>
</gene>
<organism evidence="1 2">
    <name type="scientific">Rhodococcus kronopolitis</name>
    <dbReference type="NCBI Taxonomy" id="1460226"/>
    <lineage>
        <taxon>Bacteria</taxon>
        <taxon>Bacillati</taxon>
        <taxon>Actinomycetota</taxon>
        <taxon>Actinomycetes</taxon>
        <taxon>Mycobacteriales</taxon>
        <taxon>Nocardiaceae</taxon>
        <taxon>Rhodococcus</taxon>
    </lineage>
</organism>
<sequence>MTVTIIVVAVFVPEFAGLDHPAAVGRRSRSRLGQYERRKYGGGAE</sequence>
<evidence type="ECO:0000313" key="1">
    <source>
        <dbReference type="EMBL" id="MFC4602602.1"/>
    </source>
</evidence>
<dbReference type="RefSeq" id="WP_378413869.1">
    <property type="nucleotide sequence ID" value="NZ_JBHSFO010000001.1"/>
</dbReference>
<keyword evidence="2" id="KW-1185">Reference proteome</keyword>
<comment type="caution">
    <text evidence="1">The sequence shown here is derived from an EMBL/GenBank/DDBJ whole genome shotgun (WGS) entry which is preliminary data.</text>
</comment>
<evidence type="ECO:0000313" key="2">
    <source>
        <dbReference type="Proteomes" id="UP001595914"/>
    </source>
</evidence>
<name>A0ABV9FQ32_9NOCA</name>
<accession>A0ABV9FQ32</accession>
<protein>
    <submittedName>
        <fullName evidence="1">Uncharacterized protein</fullName>
    </submittedName>
</protein>
<reference evidence="2" key="1">
    <citation type="journal article" date="2019" name="Int. J. Syst. Evol. Microbiol.">
        <title>The Global Catalogue of Microorganisms (GCM) 10K type strain sequencing project: providing services to taxonomists for standard genome sequencing and annotation.</title>
        <authorList>
            <consortium name="The Broad Institute Genomics Platform"/>
            <consortium name="The Broad Institute Genome Sequencing Center for Infectious Disease"/>
            <person name="Wu L."/>
            <person name="Ma J."/>
        </authorList>
    </citation>
    <scope>NUCLEOTIDE SEQUENCE [LARGE SCALE GENOMIC DNA]</scope>
    <source>
        <strain evidence="2">CCUG 54520</strain>
    </source>
</reference>
<proteinExistence type="predicted"/>
<dbReference type="EMBL" id="JBHSFO010000001">
    <property type="protein sequence ID" value="MFC4602602.1"/>
    <property type="molecule type" value="Genomic_DNA"/>
</dbReference>